<dbReference type="PROSITE" id="PS00761">
    <property type="entry name" value="SPASE_I_3"/>
    <property type="match status" value="1"/>
</dbReference>
<dbReference type="PROSITE" id="PS00760">
    <property type="entry name" value="SPASE_I_2"/>
    <property type="match status" value="1"/>
</dbReference>
<dbReference type="GO" id="GO:0006465">
    <property type="term" value="P:signal peptide processing"/>
    <property type="evidence" value="ECO:0007669"/>
    <property type="project" value="InterPro"/>
</dbReference>
<reference evidence="9" key="1">
    <citation type="submission" date="2020-10" db="EMBL/GenBank/DDBJ databases">
        <authorList>
            <person name="Gilroy R."/>
        </authorList>
    </citation>
    <scope>NUCLEOTIDE SEQUENCE</scope>
    <source>
        <strain evidence="9">10406</strain>
    </source>
</reference>
<feature type="domain" description="Peptidase S26" evidence="8">
    <location>
        <begin position="35"/>
        <end position="185"/>
    </location>
</feature>
<comment type="similarity">
    <text evidence="3 7">Belongs to the peptidase S26 family.</text>
</comment>
<feature type="active site" evidence="6">
    <location>
        <position position="61"/>
    </location>
</feature>
<comment type="caution">
    <text evidence="9">The sequence shown here is derived from an EMBL/GenBank/DDBJ whole genome shotgun (WGS) entry which is preliminary data.</text>
</comment>
<evidence type="ECO:0000256" key="3">
    <source>
        <dbReference type="ARBA" id="ARBA00009370"/>
    </source>
</evidence>
<organism evidence="9 10">
    <name type="scientific">Candidatus Limadaptatus stercoripullorum</name>
    <dbReference type="NCBI Taxonomy" id="2840846"/>
    <lineage>
        <taxon>Bacteria</taxon>
        <taxon>Bacillati</taxon>
        <taxon>Bacillota</taxon>
        <taxon>Clostridia</taxon>
        <taxon>Eubacteriales</taxon>
        <taxon>Candidatus Limadaptatus</taxon>
    </lineage>
</organism>
<comment type="subcellular location">
    <subcellularLocation>
        <location evidence="2">Cell membrane</location>
        <topology evidence="2">Single-pass type II membrane protein</topology>
    </subcellularLocation>
    <subcellularLocation>
        <location evidence="7">Membrane</location>
        <topology evidence="7">Single-pass type II membrane protein</topology>
    </subcellularLocation>
</comment>
<evidence type="ECO:0000313" key="10">
    <source>
        <dbReference type="Proteomes" id="UP000886857"/>
    </source>
</evidence>
<reference evidence="9" key="2">
    <citation type="journal article" date="2021" name="PeerJ">
        <title>Extensive microbial diversity within the chicken gut microbiome revealed by metagenomics and culture.</title>
        <authorList>
            <person name="Gilroy R."/>
            <person name="Ravi A."/>
            <person name="Getino M."/>
            <person name="Pursley I."/>
            <person name="Horton D.L."/>
            <person name="Alikhan N.F."/>
            <person name="Baker D."/>
            <person name="Gharbi K."/>
            <person name="Hall N."/>
            <person name="Watson M."/>
            <person name="Adriaenssens E.M."/>
            <person name="Foster-Nyarko E."/>
            <person name="Jarju S."/>
            <person name="Secka A."/>
            <person name="Antonio M."/>
            <person name="Oren A."/>
            <person name="Chaudhuri R.R."/>
            <person name="La Ragione R."/>
            <person name="Hildebrand F."/>
            <person name="Pallen M.J."/>
        </authorList>
    </citation>
    <scope>NUCLEOTIDE SEQUENCE</scope>
    <source>
        <strain evidence="9">10406</strain>
    </source>
</reference>
<keyword evidence="5 7" id="KW-0378">Hydrolase</keyword>
<dbReference type="SUPFAM" id="SSF51306">
    <property type="entry name" value="LexA/Signal peptidase"/>
    <property type="match status" value="1"/>
</dbReference>
<name>A0A9D1NA14_9FIRM</name>
<dbReference type="Gene3D" id="2.10.109.10">
    <property type="entry name" value="Umud Fragment, subunit A"/>
    <property type="match status" value="1"/>
</dbReference>
<dbReference type="InterPro" id="IPR019533">
    <property type="entry name" value="Peptidase_S26"/>
</dbReference>
<keyword evidence="7" id="KW-1133">Transmembrane helix</keyword>
<gene>
    <name evidence="9" type="primary">lepB</name>
    <name evidence="9" type="ORF">IAC73_05595</name>
</gene>
<evidence type="ECO:0000256" key="1">
    <source>
        <dbReference type="ARBA" id="ARBA00000677"/>
    </source>
</evidence>
<feature type="transmembrane region" description="Helical" evidence="7">
    <location>
        <begin position="29"/>
        <end position="52"/>
    </location>
</feature>
<dbReference type="PRINTS" id="PR00727">
    <property type="entry name" value="LEADERPTASE"/>
</dbReference>
<evidence type="ECO:0000256" key="2">
    <source>
        <dbReference type="ARBA" id="ARBA00004401"/>
    </source>
</evidence>
<evidence type="ECO:0000313" key="9">
    <source>
        <dbReference type="EMBL" id="HIU99296.1"/>
    </source>
</evidence>
<accession>A0A9D1NA14</accession>
<keyword evidence="7" id="KW-0812">Transmembrane</keyword>
<dbReference type="AlphaFoldDB" id="A0A9D1NA14"/>
<dbReference type="GO" id="GO:0004252">
    <property type="term" value="F:serine-type endopeptidase activity"/>
    <property type="evidence" value="ECO:0007669"/>
    <property type="project" value="InterPro"/>
</dbReference>
<dbReference type="PANTHER" id="PTHR43390:SF1">
    <property type="entry name" value="CHLOROPLAST PROCESSING PEPTIDASE"/>
    <property type="match status" value="1"/>
</dbReference>
<dbReference type="NCBIfam" id="TIGR02227">
    <property type="entry name" value="sigpep_I_bact"/>
    <property type="match status" value="1"/>
</dbReference>
<dbReference type="CDD" id="cd06530">
    <property type="entry name" value="S26_SPase_I"/>
    <property type="match status" value="1"/>
</dbReference>
<dbReference type="InterPro" id="IPR019758">
    <property type="entry name" value="Pept_S26A_signal_pept_1_CS"/>
</dbReference>
<dbReference type="InterPro" id="IPR019757">
    <property type="entry name" value="Pept_S26A_signal_pept_1_Lys-AS"/>
</dbReference>
<dbReference type="GO" id="GO:0005886">
    <property type="term" value="C:plasma membrane"/>
    <property type="evidence" value="ECO:0007669"/>
    <property type="project" value="UniProtKB-SubCell"/>
</dbReference>
<keyword evidence="7" id="KW-0645">Protease</keyword>
<evidence type="ECO:0000256" key="6">
    <source>
        <dbReference type="PIRSR" id="PIRSR600223-1"/>
    </source>
</evidence>
<evidence type="ECO:0000256" key="5">
    <source>
        <dbReference type="ARBA" id="ARBA00022801"/>
    </source>
</evidence>
<evidence type="ECO:0000256" key="4">
    <source>
        <dbReference type="ARBA" id="ARBA00013208"/>
    </source>
</evidence>
<evidence type="ECO:0000256" key="7">
    <source>
        <dbReference type="RuleBase" id="RU362042"/>
    </source>
</evidence>
<sequence length="200" mass="22153">MQDFPETQLPDTDREELSPANKRRGIIRFVAILLITAAVAAGLALLVNYLVFEPFYVNGPSMQPTLDGGRSDVDEDGDIVYLNTVKKPSRGDIVVFSYENRHLVKRVIGVPGDTVLIKDGELYLNGELMSEDYILEDMADAPYSDQTFLSLTVPDGAYYVLGDNRNNSSDSRVFGCVSEDDITGVCWLVRRASDGKLHLL</sequence>
<proteinExistence type="inferred from homology"/>
<dbReference type="EC" id="3.4.21.89" evidence="4 7"/>
<dbReference type="PANTHER" id="PTHR43390">
    <property type="entry name" value="SIGNAL PEPTIDASE I"/>
    <property type="match status" value="1"/>
</dbReference>
<dbReference type="InterPro" id="IPR036286">
    <property type="entry name" value="LexA/Signal_pep-like_sf"/>
</dbReference>
<evidence type="ECO:0000259" key="8">
    <source>
        <dbReference type="Pfam" id="PF10502"/>
    </source>
</evidence>
<dbReference type="EMBL" id="DVOE01000085">
    <property type="protein sequence ID" value="HIU99296.1"/>
    <property type="molecule type" value="Genomic_DNA"/>
</dbReference>
<feature type="active site" evidence="6">
    <location>
        <position position="105"/>
    </location>
</feature>
<dbReference type="Proteomes" id="UP000886857">
    <property type="component" value="Unassembled WGS sequence"/>
</dbReference>
<keyword evidence="7" id="KW-0472">Membrane</keyword>
<protein>
    <recommendedName>
        <fullName evidence="4 7">Signal peptidase I</fullName>
        <ecNumber evidence="4 7">3.4.21.89</ecNumber>
    </recommendedName>
</protein>
<comment type="catalytic activity">
    <reaction evidence="1 7">
        <text>Cleavage of hydrophobic, N-terminal signal or leader sequences from secreted and periplasmic proteins.</text>
        <dbReference type="EC" id="3.4.21.89"/>
    </reaction>
</comment>
<dbReference type="GO" id="GO:0009003">
    <property type="term" value="F:signal peptidase activity"/>
    <property type="evidence" value="ECO:0007669"/>
    <property type="project" value="UniProtKB-EC"/>
</dbReference>
<dbReference type="InterPro" id="IPR000223">
    <property type="entry name" value="Pept_S26A_signal_pept_1"/>
</dbReference>
<dbReference type="Pfam" id="PF10502">
    <property type="entry name" value="Peptidase_S26"/>
    <property type="match status" value="1"/>
</dbReference>